<protein>
    <submittedName>
        <fullName evidence="1">Uncharacterized protein</fullName>
    </submittedName>
</protein>
<dbReference type="HOGENOM" id="CLU_352917_0_0_4"/>
<evidence type="ECO:0000313" key="1">
    <source>
        <dbReference type="EMBL" id="ABF79058.1"/>
    </source>
</evidence>
<reference evidence="1" key="1">
    <citation type="submission" date="2006-05" db="EMBL/GenBank/DDBJ databases">
        <title>Complete sequence of chromosome 2 of Burkholderia cenocepacia AU 1054.</title>
        <authorList>
            <consortium name="US DOE Joint Genome Institute"/>
            <person name="Copeland A."/>
            <person name="Lucas S."/>
            <person name="Lapidus A."/>
            <person name="Barry K."/>
            <person name="Detter J.C."/>
            <person name="Glavina del Rio T."/>
            <person name="Hammon N."/>
            <person name="Israni S."/>
            <person name="Dalin E."/>
            <person name="Tice H."/>
            <person name="Pitluck S."/>
            <person name="Chain P."/>
            <person name="Malfatti S."/>
            <person name="Shin M."/>
            <person name="Vergez L."/>
            <person name="Schmutz J."/>
            <person name="Larimer F."/>
            <person name="Land M."/>
            <person name="Hauser L."/>
            <person name="Kyrpides N."/>
            <person name="Lykidis A."/>
            <person name="LiPuma J.J."/>
            <person name="Konstantinidis K."/>
            <person name="Tiedje J.M."/>
            <person name="Richardson P."/>
        </authorList>
    </citation>
    <scope>NUCLEOTIDE SEQUENCE [LARGE SCALE GENOMIC DNA]</scope>
    <source>
        <strain evidence="1">AU 1054</strain>
    </source>
</reference>
<organism evidence="1">
    <name type="scientific">Burkholderia orbicola (strain AU 1054)</name>
    <dbReference type="NCBI Taxonomy" id="331271"/>
    <lineage>
        <taxon>Bacteria</taxon>
        <taxon>Pseudomonadati</taxon>
        <taxon>Pseudomonadota</taxon>
        <taxon>Betaproteobacteria</taxon>
        <taxon>Burkholderiales</taxon>
        <taxon>Burkholderiaceae</taxon>
        <taxon>Burkholderia</taxon>
        <taxon>Burkholderia cepacia complex</taxon>
        <taxon>Burkholderia orbicola</taxon>
    </lineage>
</organism>
<accession>A0A0H2XXW7</accession>
<gene>
    <name evidence="1" type="ordered locus">Bcen_4170</name>
</gene>
<sequence precursor="true">MAFQLQDRVQETTTSTGTGALSLAGAMTGFRAFSSVCANADTFYYGLQAVTGTGVPSGNWEIGIGAYNASGNTLSRTTVLASSNGGAIVNLAAGTTQVWMDLPAALPANLPVSAKYFGAKGNTRIVNDGVTTSGSTSFSSASAVFTAADVGKRIDIATTNASGVATLVVSTTIAAFVSATQITLAKAANASATGANVVYGSDDGPALTAWLNYLMTIWPVKGDLPAGVYYSSLALPSITRPIAVFGHSARTSIIQFGAGVSGQCLTVLNAGFNNEATDLPQTGNVSWTSNMAVLAGCVLRDFTLQGNRACASLQHGLVLQGNVDWLDVAHVNCLYFRGGGVLWMDTGSGSTQARANVREINLNTMKIRHCGDLSTNTPSFGIYLDDSPAATMSDSSNLFNLNNIDIIFSYGTALAVQDRRTSNTGFPLYGIQARNIVLHDRMTTMGLSGGRMFSVIGQVTNCLFDINFPLSARNDYAAEIRPNPNFNVYPTDNEFTFAFPKTVKGVTIGNIGYNTIRFRNYFGCAEAVFISTESPYNLRIDCETDSVFQQVTSALVLTGTGAVAIPGWSFGTTPNLSIFMPVNAVNGTGDTTLATIFGITGTIARSGSVTAGTDTYTFTPSSSSTAYIPAGEYFSKICVDASQGNGVAGRYKYIPEDRYGRAVNSAWASGRLLQMWPWQFHIENATGLVRYSYGVPTADSAGNAMAVWSNGFVGTSSTPGVTGISKLTANYASPTMLTNLVGGIDGQSVRIIATNGNCTIANNANIQTTTGGNVVMVSGQVLTFTFNATLNKWCGG</sequence>
<name>A0A0H2XXW7_BURO1</name>
<dbReference type="AlphaFoldDB" id="A0A0H2XXW7"/>
<dbReference type="EMBL" id="CP000379">
    <property type="protein sequence ID" value="ABF79058.1"/>
    <property type="molecule type" value="Genomic_DNA"/>
</dbReference>
<proteinExistence type="predicted"/>